<dbReference type="OrthoDB" id="94982at2759"/>
<dbReference type="EMBL" id="JAGDFL010000042">
    <property type="protein sequence ID" value="KAG7399906.1"/>
    <property type="molecule type" value="Genomic_DNA"/>
</dbReference>
<keyword evidence="1" id="KW-0472">Membrane</keyword>
<keyword evidence="4" id="KW-1185">Reference proteome</keyword>
<dbReference type="AlphaFoldDB" id="A0A8T1X2F9"/>
<name>A0A8T1X2F9_9STRA</name>
<dbReference type="PROSITE" id="PS50011">
    <property type="entry name" value="PROTEIN_KINASE_DOM"/>
    <property type="match status" value="1"/>
</dbReference>
<evidence type="ECO:0000259" key="2">
    <source>
        <dbReference type="PROSITE" id="PS50011"/>
    </source>
</evidence>
<gene>
    <name evidence="3" type="ORF">PHYBOEH_007592</name>
</gene>
<feature type="transmembrane region" description="Helical" evidence="1">
    <location>
        <begin position="193"/>
        <end position="213"/>
    </location>
</feature>
<evidence type="ECO:0000313" key="4">
    <source>
        <dbReference type="Proteomes" id="UP000693981"/>
    </source>
</evidence>
<protein>
    <recommendedName>
        <fullName evidence="2">Protein kinase domain-containing protein</fullName>
    </recommendedName>
</protein>
<proteinExistence type="predicted"/>
<dbReference type="InterPro" id="IPR001245">
    <property type="entry name" value="Ser-Thr/Tyr_kinase_cat_dom"/>
</dbReference>
<dbReference type="GO" id="GO:0004672">
    <property type="term" value="F:protein kinase activity"/>
    <property type="evidence" value="ECO:0007669"/>
    <property type="project" value="InterPro"/>
</dbReference>
<keyword evidence="1" id="KW-0812">Transmembrane</keyword>
<keyword evidence="1" id="KW-1133">Transmembrane helix</keyword>
<evidence type="ECO:0000313" key="3">
    <source>
        <dbReference type="EMBL" id="KAG7399906.1"/>
    </source>
</evidence>
<feature type="domain" description="Protein kinase" evidence="2">
    <location>
        <begin position="1"/>
        <end position="118"/>
    </location>
</feature>
<dbReference type="InterPro" id="IPR000719">
    <property type="entry name" value="Prot_kinase_dom"/>
</dbReference>
<dbReference type="GO" id="GO:0005524">
    <property type="term" value="F:ATP binding"/>
    <property type="evidence" value="ECO:0007669"/>
    <property type="project" value="InterPro"/>
</dbReference>
<feature type="transmembrane region" description="Helical" evidence="1">
    <location>
        <begin position="161"/>
        <end position="181"/>
    </location>
</feature>
<comment type="caution">
    <text evidence="3">The sequence shown here is derived from an EMBL/GenBank/DDBJ whole genome shotgun (WGS) entry which is preliminary data.</text>
</comment>
<dbReference type="Pfam" id="PF07714">
    <property type="entry name" value="PK_Tyr_Ser-Thr"/>
    <property type="match status" value="1"/>
</dbReference>
<accession>A0A8T1X2F9</accession>
<dbReference type="Proteomes" id="UP000693981">
    <property type="component" value="Unassembled WGS sequence"/>
</dbReference>
<evidence type="ECO:0000256" key="1">
    <source>
        <dbReference type="SAM" id="Phobius"/>
    </source>
</evidence>
<organism evidence="3 4">
    <name type="scientific">Phytophthora boehmeriae</name>
    <dbReference type="NCBI Taxonomy" id="109152"/>
    <lineage>
        <taxon>Eukaryota</taxon>
        <taxon>Sar</taxon>
        <taxon>Stramenopiles</taxon>
        <taxon>Oomycota</taxon>
        <taxon>Peronosporomycetes</taxon>
        <taxon>Peronosporales</taxon>
        <taxon>Peronosporaceae</taxon>
        <taxon>Phytophthora</taxon>
    </lineage>
</organism>
<reference evidence="3" key="1">
    <citation type="submission" date="2021-02" db="EMBL/GenBank/DDBJ databases">
        <authorList>
            <person name="Palmer J.M."/>
        </authorList>
    </citation>
    <scope>NUCLEOTIDE SEQUENCE</scope>
    <source>
        <strain evidence="3">SCRP23</strain>
    </source>
</reference>
<sequence>MFAFVRINSALSVEEKAPDYFWKAPKCYTLEGSNPRTPRPESDVYALGMCIFEAMCGEKPFEGVKEQAAIDKIRKGELPNRPDNKITDETWNLIAKMCCRNFQDRIRLDIVIAELQVLAGREQTSSMCITNLILGRAYQVYFCEPWPTHWKRVPAYLGSKNLVLSTLFFATTTVSAISVASPPLRSLCEAATHIETLALAITFGHFVILHFFLDKDDGSKLRCK</sequence>